<reference evidence="2 3" key="1">
    <citation type="journal article" date="2024" name="Nat. Commun.">
        <title>Phylogenomics reveals the evolutionary origins of lichenization in chlorophyte algae.</title>
        <authorList>
            <person name="Puginier C."/>
            <person name="Libourel C."/>
            <person name="Otte J."/>
            <person name="Skaloud P."/>
            <person name="Haon M."/>
            <person name="Grisel S."/>
            <person name="Petersen M."/>
            <person name="Berrin J.G."/>
            <person name="Delaux P.M."/>
            <person name="Dal Grande F."/>
            <person name="Keller J."/>
        </authorList>
    </citation>
    <scope>NUCLEOTIDE SEQUENCE [LARGE SCALE GENOMIC DNA]</scope>
    <source>
        <strain evidence="2 3">SAG 2043</strain>
    </source>
</reference>
<feature type="compositionally biased region" description="Polar residues" evidence="1">
    <location>
        <begin position="307"/>
        <end position="326"/>
    </location>
</feature>
<keyword evidence="3" id="KW-1185">Reference proteome</keyword>
<feature type="compositionally biased region" description="Basic and acidic residues" evidence="1">
    <location>
        <begin position="239"/>
        <end position="248"/>
    </location>
</feature>
<feature type="compositionally biased region" description="Polar residues" evidence="1">
    <location>
        <begin position="412"/>
        <end position="425"/>
    </location>
</feature>
<sequence length="531" mass="55558">MSTSGAEAGSPSKPAEQVSPNDACVAFFQRVLRGEIGEPGEDNSKLEGAAFYKLILKLQAAGNKDAVKIPLRVLRDEIGRAYFSSAQKNKTQNLDTLFQLYESLEATCQEELRSAQDKQPLAPSLVLVALRERLTRLVVGETWESFPELKTQALKLLYKLAVKENLVRTKTANGSPAAAKRPSKLSRALSMTGGNDNMWANAINDLGKAPSSKLLPLIKILLAQSASVPVPSAPGSEETSPRESRTGELETQASDASNLSNVNSRLAAFNLDDLLGLNDSVPATPTGGPPTPGASGLPAGDPFQVLANENGNRAPSTPTQSARQNGQAQFDAFGQNKIAAVHRGSSEFGRTESGNGLGRAESGNGFGRTESSFSQDENAFPTPASAHAGTASNVSTVSLESKPSQPRALTFTEPSAFSKQPSLNVNAGGDTGKGQVAPGLTSPLFAQPSGTLFGAAQQDAFNPFGLPSPSYATPVSPFQDNSFADVSPVAFAPPQPVPKPMRAPPPAPPSAPQTLNPASYAMGSSAYQSAW</sequence>
<name>A0AAW1Q3A3_9CHLO</name>
<feature type="region of interest" description="Disordered" evidence="1">
    <location>
        <begin position="486"/>
        <end position="519"/>
    </location>
</feature>
<comment type="caution">
    <text evidence="2">The sequence shown here is derived from an EMBL/GenBank/DDBJ whole genome shotgun (WGS) entry which is preliminary data.</text>
</comment>
<dbReference type="EMBL" id="JALJOR010000005">
    <property type="protein sequence ID" value="KAK9816690.1"/>
    <property type="molecule type" value="Genomic_DNA"/>
</dbReference>
<proteinExistence type="predicted"/>
<feature type="compositionally biased region" description="Polar residues" evidence="1">
    <location>
        <begin position="249"/>
        <end position="259"/>
    </location>
</feature>
<evidence type="ECO:0000313" key="3">
    <source>
        <dbReference type="Proteomes" id="UP001489004"/>
    </source>
</evidence>
<evidence type="ECO:0000256" key="1">
    <source>
        <dbReference type="SAM" id="MobiDB-lite"/>
    </source>
</evidence>
<organism evidence="2 3">
    <name type="scientific">[Myrmecia] bisecta</name>
    <dbReference type="NCBI Taxonomy" id="41462"/>
    <lineage>
        <taxon>Eukaryota</taxon>
        <taxon>Viridiplantae</taxon>
        <taxon>Chlorophyta</taxon>
        <taxon>core chlorophytes</taxon>
        <taxon>Trebouxiophyceae</taxon>
        <taxon>Trebouxiales</taxon>
        <taxon>Trebouxiaceae</taxon>
        <taxon>Myrmecia</taxon>
    </lineage>
</organism>
<feature type="region of interest" description="Disordered" evidence="1">
    <location>
        <begin position="1"/>
        <end position="21"/>
    </location>
</feature>
<feature type="compositionally biased region" description="Pro residues" evidence="1">
    <location>
        <begin position="491"/>
        <end position="511"/>
    </location>
</feature>
<evidence type="ECO:0000313" key="2">
    <source>
        <dbReference type="EMBL" id="KAK9816690.1"/>
    </source>
</evidence>
<protein>
    <submittedName>
        <fullName evidence="2">Uncharacterized protein</fullName>
    </submittedName>
</protein>
<dbReference type="AlphaFoldDB" id="A0AAW1Q3A3"/>
<dbReference type="Proteomes" id="UP001489004">
    <property type="component" value="Unassembled WGS sequence"/>
</dbReference>
<gene>
    <name evidence="2" type="ORF">WJX72_003749</name>
</gene>
<feature type="region of interest" description="Disordered" evidence="1">
    <location>
        <begin position="280"/>
        <end position="326"/>
    </location>
</feature>
<accession>A0AAW1Q3A3</accession>
<feature type="region of interest" description="Disordered" evidence="1">
    <location>
        <begin position="228"/>
        <end position="259"/>
    </location>
</feature>
<feature type="region of interest" description="Disordered" evidence="1">
    <location>
        <begin position="346"/>
        <end position="442"/>
    </location>
</feature>
<feature type="compositionally biased region" description="Polar residues" evidence="1">
    <location>
        <begin position="390"/>
        <end position="404"/>
    </location>
</feature>